<sequence length="29" mass="3138">MGGVGFLMGIFTPFLLLNLNITIILSITK</sequence>
<reference evidence="2" key="1">
    <citation type="journal article" date="2021" name="Proc. Natl. Acad. Sci. U.S.A.">
        <title>A Catalog of Tens of Thousands of Viruses from Human Metagenomes Reveals Hidden Associations with Chronic Diseases.</title>
        <authorList>
            <person name="Tisza M.J."/>
            <person name="Buck C.B."/>
        </authorList>
    </citation>
    <scope>NUCLEOTIDE SEQUENCE</scope>
    <source>
        <strain evidence="2">Ct3pM2</strain>
    </source>
</reference>
<dbReference type="EMBL" id="BK032811">
    <property type="protein sequence ID" value="DAF61456.1"/>
    <property type="molecule type" value="Genomic_DNA"/>
</dbReference>
<keyword evidence="1" id="KW-1133">Transmembrane helix</keyword>
<proteinExistence type="predicted"/>
<evidence type="ECO:0000256" key="1">
    <source>
        <dbReference type="SAM" id="Phobius"/>
    </source>
</evidence>
<name>A0A8S5TE89_9CAUD</name>
<keyword evidence="1" id="KW-0472">Membrane</keyword>
<organism evidence="2">
    <name type="scientific">Myoviridae sp. ct3pM2</name>
    <dbReference type="NCBI Taxonomy" id="2827658"/>
    <lineage>
        <taxon>Viruses</taxon>
        <taxon>Duplodnaviria</taxon>
        <taxon>Heunggongvirae</taxon>
        <taxon>Uroviricota</taxon>
        <taxon>Caudoviricetes</taxon>
    </lineage>
</organism>
<feature type="transmembrane region" description="Helical" evidence="1">
    <location>
        <begin position="6"/>
        <end position="27"/>
    </location>
</feature>
<evidence type="ECO:0000313" key="2">
    <source>
        <dbReference type="EMBL" id="DAF61456.1"/>
    </source>
</evidence>
<accession>A0A8S5TE89</accession>
<protein>
    <submittedName>
        <fullName evidence="2">Uncharacterized protein</fullName>
    </submittedName>
</protein>
<keyword evidence="1" id="KW-0812">Transmembrane</keyword>